<evidence type="ECO:0000313" key="8">
    <source>
        <dbReference type="Proteomes" id="UP000053593"/>
    </source>
</evidence>
<feature type="transmembrane region" description="Helical" evidence="5">
    <location>
        <begin position="374"/>
        <end position="395"/>
    </location>
</feature>
<name>A0A0D0BTQ9_9AGAR</name>
<dbReference type="Pfam" id="PF07690">
    <property type="entry name" value="MFS_1"/>
    <property type="match status" value="1"/>
</dbReference>
<reference evidence="7 8" key="1">
    <citation type="submission" date="2014-04" db="EMBL/GenBank/DDBJ databases">
        <title>Evolutionary Origins and Diversification of the Mycorrhizal Mutualists.</title>
        <authorList>
            <consortium name="DOE Joint Genome Institute"/>
            <consortium name="Mycorrhizal Genomics Consortium"/>
            <person name="Kohler A."/>
            <person name="Kuo A."/>
            <person name="Nagy L.G."/>
            <person name="Floudas D."/>
            <person name="Copeland A."/>
            <person name="Barry K.W."/>
            <person name="Cichocki N."/>
            <person name="Veneault-Fourrey C."/>
            <person name="LaButti K."/>
            <person name="Lindquist E.A."/>
            <person name="Lipzen A."/>
            <person name="Lundell T."/>
            <person name="Morin E."/>
            <person name="Murat C."/>
            <person name="Riley R."/>
            <person name="Ohm R."/>
            <person name="Sun H."/>
            <person name="Tunlid A."/>
            <person name="Henrissat B."/>
            <person name="Grigoriev I.V."/>
            <person name="Hibbett D.S."/>
            <person name="Martin F."/>
        </authorList>
    </citation>
    <scope>NUCLEOTIDE SEQUENCE [LARGE SCALE GENOMIC DNA]</scope>
    <source>
        <strain evidence="7 8">FD-317 M1</strain>
    </source>
</reference>
<keyword evidence="4 5" id="KW-0472">Membrane</keyword>
<keyword evidence="8" id="KW-1185">Reference proteome</keyword>
<feature type="transmembrane region" description="Helical" evidence="5">
    <location>
        <begin position="347"/>
        <end position="368"/>
    </location>
</feature>
<dbReference type="GO" id="GO:0022857">
    <property type="term" value="F:transmembrane transporter activity"/>
    <property type="evidence" value="ECO:0007669"/>
    <property type="project" value="InterPro"/>
</dbReference>
<evidence type="ECO:0000256" key="5">
    <source>
        <dbReference type="SAM" id="Phobius"/>
    </source>
</evidence>
<evidence type="ECO:0000256" key="3">
    <source>
        <dbReference type="ARBA" id="ARBA00022989"/>
    </source>
</evidence>
<feature type="domain" description="Major facilitator superfamily (MFS) profile" evidence="6">
    <location>
        <begin position="1"/>
        <end position="402"/>
    </location>
</feature>
<feature type="transmembrane region" description="Helical" evidence="5">
    <location>
        <begin position="126"/>
        <end position="144"/>
    </location>
</feature>
<keyword evidence="3 5" id="KW-1133">Transmembrane helix</keyword>
<dbReference type="PANTHER" id="PTHR23502:SF64">
    <property type="entry name" value="TRANSPORTER, PUTATIVE (AFU_ORTHOLOGUE AFUA_3G11760)-RELATED"/>
    <property type="match status" value="1"/>
</dbReference>
<evidence type="ECO:0000256" key="4">
    <source>
        <dbReference type="ARBA" id="ARBA00023136"/>
    </source>
</evidence>
<feature type="transmembrane region" description="Helical" evidence="5">
    <location>
        <begin position="278"/>
        <end position="299"/>
    </location>
</feature>
<dbReference type="InterPro" id="IPR036259">
    <property type="entry name" value="MFS_trans_sf"/>
</dbReference>
<sequence>MGVSASIVSVSLSVSAFAASFASHYVASYLANYGQKPTYFVGQLLVVAGSSGLTSSRTVLQLTFWRFIQTVGGSPTLSAGQDAVGDIGKLDETARSLSLAVSHLGPTLAPVFGGVISSFASWQWNQIFLSLWGVVAFILTTLLSKVSKDVNRDRDADPSLSKPAPAPQLEMTTAVESEENESSKLFTALKLLKRPYILTVILAEVFVVLTNQVMLTPLSVTVGSQYSGLAGQIILGSSFILTGLGNCVSAPIASYISNRVLEYRNSRRRGVHCPEDRLVGAVFACATLVPLSVLGLGIATAYLDGILGLSLTYLCLFVNGVGVTLVLSPSAAYIADVMDSNNGKGVAAIDGIRPFFTHIAVTVVMPMIDNAGMVWTNTGSALLAWVGFGLLLCTLEYGEEMRAWEANEYVAVPVALRENE</sequence>
<protein>
    <recommendedName>
        <fullName evidence="6">Major facilitator superfamily (MFS) profile domain-containing protein</fullName>
    </recommendedName>
</protein>
<dbReference type="HOGENOM" id="CLU_008455_8_0_1"/>
<dbReference type="InterPro" id="IPR020846">
    <property type="entry name" value="MFS_dom"/>
</dbReference>
<dbReference type="AlphaFoldDB" id="A0A0D0BTQ9"/>
<gene>
    <name evidence="7" type="ORF">GYMLUDRAFT_45130</name>
</gene>
<accession>A0A0D0BTQ9</accession>
<dbReference type="OrthoDB" id="3066029at2759"/>
<dbReference type="Proteomes" id="UP000053593">
    <property type="component" value="Unassembled WGS sequence"/>
</dbReference>
<feature type="transmembrane region" description="Helical" evidence="5">
    <location>
        <begin position="196"/>
        <end position="214"/>
    </location>
</feature>
<evidence type="ECO:0000313" key="7">
    <source>
        <dbReference type="EMBL" id="KIK58836.1"/>
    </source>
</evidence>
<dbReference type="EMBL" id="KN834783">
    <property type="protein sequence ID" value="KIK58836.1"/>
    <property type="molecule type" value="Genomic_DNA"/>
</dbReference>
<dbReference type="SUPFAM" id="SSF103473">
    <property type="entry name" value="MFS general substrate transporter"/>
    <property type="match status" value="1"/>
</dbReference>
<organism evidence="7 8">
    <name type="scientific">Collybiopsis luxurians FD-317 M1</name>
    <dbReference type="NCBI Taxonomy" id="944289"/>
    <lineage>
        <taxon>Eukaryota</taxon>
        <taxon>Fungi</taxon>
        <taxon>Dikarya</taxon>
        <taxon>Basidiomycota</taxon>
        <taxon>Agaricomycotina</taxon>
        <taxon>Agaricomycetes</taxon>
        <taxon>Agaricomycetidae</taxon>
        <taxon>Agaricales</taxon>
        <taxon>Marasmiineae</taxon>
        <taxon>Omphalotaceae</taxon>
        <taxon>Collybiopsis</taxon>
        <taxon>Collybiopsis luxurians</taxon>
    </lineage>
</organism>
<feature type="transmembrane region" description="Helical" evidence="5">
    <location>
        <begin position="234"/>
        <end position="257"/>
    </location>
</feature>
<dbReference type="GO" id="GO:0005886">
    <property type="term" value="C:plasma membrane"/>
    <property type="evidence" value="ECO:0007669"/>
    <property type="project" value="TreeGrafter"/>
</dbReference>
<feature type="transmembrane region" description="Helical" evidence="5">
    <location>
        <begin position="311"/>
        <end position="335"/>
    </location>
</feature>
<evidence type="ECO:0000256" key="1">
    <source>
        <dbReference type="ARBA" id="ARBA00004141"/>
    </source>
</evidence>
<evidence type="ECO:0000256" key="2">
    <source>
        <dbReference type="ARBA" id="ARBA00022692"/>
    </source>
</evidence>
<keyword evidence="2 5" id="KW-0812">Transmembrane</keyword>
<comment type="subcellular location">
    <subcellularLocation>
        <location evidence="1">Membrane</location>
        <topology evidence="1">Multi-pass membrane protein</topology>
    </subcellularLocation>
</comment>
<dbReference type="Gene3D" id="1.20.1250.20">
    <property type="entry name" value="MFS general substrate transporter like domains"/>
    <property type="match status" value="1"/>
</dbReference>
<evidence type="ECO:0000259" key="6">
    <source>
        <dbReference type="PROSITE" id="PS50850"/>
    </source>
</evidence>
<dbReference type="PANTHER" id="PTHR23502">
    <property type="entry name" value="MAJOR FACILITATOR SUPERFAMILY"/>
    <property type="match status" value="1"/>
</dbReference>
<dbReference type="InterPro" id="IPR011701">
    <property type="entry name" value="MFS"/>
</dbReference>
<proteinExistence type="predicted"/>
<dbReference type="PROSITE" id="PS50850">
    <property type="entry name" value="MFS"/>
    <property type="match status" value="1"/>
</dbReference>